<dbReference type="EMBL" id="CP034437">
    <property type="protein sequence ID" value="AZN40580.1"/>
    <property type="molecule type" value="Genomic_DNA"/>
</dbReference>
<organism evidence="11 12">
    <name type="scientific">Paenibacillus albus</name>
    <dbReference type="NCBI Taxonomy" id="2495582"/>
    <lineage>
        <taxon>Bacteria</taxon>
        <taxon>Bacillati</taxon>
        <taxon>Bacillota</taxon>
        <taxon>Bacilli</taxon>
        <taxon>Bacillales</taxon>
        <taxon>Paenibacillaceae</taxon>
        <taxon>Paenibacillus</taxon>
    </lineage>
</organism>
<keyword evidence="3" id="KW-0309">Germination</keyword>
<reference evidence="12" key="1">
    <citation type="submission" date="2018-12" db="EMBL/GenBank/DDBJ databases">
        <title>Genome sequence of Peanibacillus sp.</title>
        <authorList>
            <person name="Subramani G."/>
            <person name="Srinivasan S."/>
            <person name="Kim M.K."/>
        </authorList>
    </citation>
    <scope>NUCLEOTIDE SEQUENCE [LARGE SCALE GENOMIC DNA]</scope>
    <source>
        <strain evidence="12">18JY67-1</strain>
    </source>
</reference>
<name>A0A3Q8X531_9BACL</name>
<dbReference type="Proteomes" id="UP000272528">
    <property type="component" value="Chromosome"/>
</dbReference>
<evidence type="ECO:0000256" key="8">
    <source>
        <dbReference type="SAM" id="Phobius"/>
    </source>
</evidence>
<dbReference type="AlphaFoldDB" id="A0A3Q8X531"/>
<dbReference type="InterPro" id="IPR008844">
    <property type="entry name" value="Spore_GerAC-like"/>
</dbReference>
<dbReference type="PANTHER" id="PTHR35789">
    <property type="entry name" value="SPORE GERMINATION PROTEIN B3"/>
    <property type="match status" value="1"/>
</dbReference>
<accession>A0A3Q8X531</accession>
<keyword evidence="8" id="KW-0812">Transmembrane</keyword>
<evidence type="ECO:0000256" key="3">
    <source>
        <dbReference type="ARBA" id="ARBA00022544"/>
    </source>
</evidence>
<evidence type="ECO:0000256" key="1">
    <source>
        <dbReference type="ARBA" id="ARBA00004635"/>
    </source>
</evidence>
<dbReference type="PANTHER" id="PTHR35789:SF1">
    <property type="entry name" value="SPORE GERMINATION PROTEIN B3"/>
    <property type="match status" value="1"/>
</dbReference>
<evidence type="ECO:0000256" key="4">
    <source>
        <dbReference type="ARBA" id="ARBA00022729"/>
    </source>
</evidence>
<evidence type="ECO:0000256" key="6">
    <source>
        <dbReference type="ARBA" id="ARBA00023139"/>
    </source>
</evidence>
<dbReference type="GO" id="GO:0016020">
    <property type="term" value="C:membrane"/>
    <property type="evidence" value="ECO:0007669"/>
    <property type="project" value="UniProtKB-SubCell"/>
</dbReference>
<evidence type="ECO:0000313" key="11">
    <source>
        <dbReference type="EMBL" id="AZN40580.1"/>
    </source>
</evidence>
<gene>
    <name evidence="11" type="ORF">EJC50_13635</name>
</gene>
<keyword evidence="7" id="KW-0449">Lipoprotein</keyword>
<keyword evidence="12" id="KW-1185">Reference proteome</keyword>
<dbReference type="NCBIfam" id="TIGR02887">
    <property type="entry name" value="spore_ger_x_C"/>
    <property type="match status" value="1"/>
</dbReference>
<dbReference type="KEGG" id="palb:EJC50_13635"/>
<dbReference type="OrthoDB" id="9816067at2"/>
<feature type="domain" description="Spore germination protein N-terminal" evidence="10">
    <location>
        <begin position="43"/>
        <end position="214"/>
    </location>
</feature>
<evidence type="ECO:0000313" key="12">
    <source>
        <dbReference type="Proteomes" id="UP000272528"/>
    </source>
</evidence>
<dbReference type="Gene3D" id="3.30.300.210">
    <property type="entry name" value="Nutrient germinant receptor protein C, domain 3"/>
    <property type="match status" value="1"/>
</dbReference>
<dbReference type="Pfam" id="PF25198">
    <property type="entry name" value="Spore_GerAC_N"/>
    <property type="match status" value="1"/>
</dbReference>
<dbReference type="InterPro" id="IPR038501">
    <property type="entry name" value="Spore_GerAC_C_sf"/>
</dbReference>
<keyword evidence="5 8" id="KW-0472">Membrane</keyword>
<keyword evidence="6" id="KW-0564">Palmitate</keyword>
<evidence type="ECO:0000256" key="2">
    <source>
        <dbReference type="ARBA" id="ARBA00007886"/>
    </source>
</evidence>
<dbReference type="Pfam" id="PF05504">
    <property type="entry name" value="Spore_GerAC"/>
    <property type="match status" value="1"/>
</dbReference>
<comment type="subcellular location">
    <subcellularLocation>
        <location evidence="1">Membrane</location>
        <topology evidence="1">Lipid-anchor</topology>
    </subcellularLocation>
</comment>
<evidence type="ECO:0000256" key="5">
    <source>
        <dbReference type="ARBA" id="ARBA00023136"/>
    </source>
</evidence>
<dbReference type="InterPro" id="IPR057336">
    <property type="entry name" value="GerAC_N"/>
</dbReference>
<sequence>MVGYADAAKRETRRRIQMTSRIPRIIAILCSASCIVFLTGCWDREELSDRVFDLAASADLQQDGTILTSAQFFIPSRANTTGGASAEKPFFIESGSGHSYFESIQMMRQKLSRIVTRGHRRNFYIGEDLAKKGVYDMMDAFTRDPGNRIRMDIWVAKGNRGSEVLEVPYPLEKIPSVASVKIHRAVGGSTGTSYLSFLLDSSDEGSCPTLPAVDIVPGASSQRTIRFYGRALFNRDYQLVGYLNFIEASYRLWILNGLKYLDLAERFPDKGGGIVGVHLTQFGSKVTSSISGANKVKIQIVLTGGGQIGENETKLDLSKREDLQLVQDRFNAKTSKYVEDMIKKVQKQYGTDVLGFSSTLNRQHPHAWEQIKGQWETIFPNVEVTVSVHLKLKHIGLVGPALIREK</sequence>
<evidence type="ECO:0000259" key="10">
    <source>
        <dbReference type="Pfam" id="PF25198"/>
    </source>
</evidence>
<protein>
    <submittedName>
        <fullName evidence="11">Ger(X)C family spore germination protein</fullName>
    </submittedName>
</protein>
<dbReference type="InterPro" id="IPR046953">
    <property type="entry name" value="Spore_GerAC-like_C"/>
</dbReference>
<proteinExistence type="inferred from homology"/>
<comment type="similarity">
    <text evidence="2">Belongs to the GerABKC lipoprotein family.</text>
</comment>
<feature type="domain" description="Spore germination GerAC-like C-terminal" evidence="9">
    <location>
        <begin position="229"/>
        <end position="396"/>
    </location>
</feature>
<feature type="transmembrane region" description="Helical" evidence="8">
    <location>
        <begin position="21"/>
        <end position="40"/>
    </location>
</feature>
<evidence type="ECO:0000256" key="7">
    <source>
        <dbReference type="ARBA" id="ARBA00023288"/>
    </source>
</evidence>
<keyword evidence="8" id="KW-1133">Transmembrane helix</keyword>
<dbReference type="GO" id="GO:0009847">
    <property type="term" value="P:spore germination"/>
    <property type="evidence" value="ECO:0007669"/>
    <property type="project" value="InterPro"/>
</dbReference>
<evidence type="ECO:0000259" key="9">
    <source>
        <dbReference type="Pfam" id="PF05504"/>
    </source>
</evidence>
<keyword evidence="4" id="KW-0732">Signal</keyword>